<accession>D7TXD8</accession>
<evidence type="ECO:0000313" key="2">
    <source>
        <dbReference type="EMBL" id="CBI35193.3"/>
    </source>
</evidence>
<protein>
    <submittedName>
        <fullName evidence="2">Uncharacterized protein</fullName>
    </submittedName>
</protein>
<organism evidence="2 3">
    <name type="scientific">Vitis vinifera</name>
    <name type="common">Grape</name>
    <dbReference type="NCBI Taxonomy" id="29760"/>
    <lineage>
        <taxon>Eukaryota</taxon>
        <taxon>Viridiplantae</taxon>
        <taxon>Streptophyta</taxon>
        <taxon>Embryophyta</taxon>
        <taxon>Tracheophyta</taxon>
        <taxon>Spermatophyta</taxon>
        <taxon>Magnoliopsida</taxon>
        <taxon>eudicotyledons</taxon>
        <taxon>Gunneridae</taxon>
        <taxon>Pentapetalae</taxon>
        <taxon>rosids</taxon>
        <taxon>Vitales</taxon>
        <taxon>Vitaceae</taxon>
        <taxon>Viteae</taxon>
        <taxon>Vitis</taxon>
    </lineage>
</organism>
<evidence type="ECO:0000256" key="1">
    <source>
        <dbReference type="SAM" id="Phobius"/>
    </source>
</evidence>
<dbReference type="AlphaFoldDB" id="D7TXD8"/>
<sequence length="183" mass="20701">MNVETIPLYICVYVYAWYSFFNVSQFLVVHVGCEGENNAHGIQFSNHRVSHSKRGRESLNQIKPTPCQRRILAKKPHHSQVISYTRILQQSLCNNNQSSVLLEFKQSFLIGQHAFDDPSAYPKLQLGNLKDMVVTAAHGINCLYGSINFSSVFFRGALCIFKGLISLMIISITLRSLLELSSF</sequence>
<proteinExistence type="predicted"/>
<evidence type="ECO:0000313" key="3">
    <source>
        <dbReference type="Proteomes" id="UP000009183"/>
    </source>
</evidence>
<keyword evidence="1" id="KW-0472">Membrane</keyword>
<feature type="transmembrane region" description="Helical" evidence="1">
    <location>
        <begin position="152"/>
        <end position="174"/>
    </location>
</feature>
<dbReference type="HOGENOM" id="CLU_1477634_0_0_1"/>
<keyword evidence="1" id="KW-1133">Transmembrane helix</keyword>
<dbReference type="PaxDb" id="29760-VIT_14s0081g00250.t01"/>
<keyword evidence="3" id="KW-1185">Reference proteome</keyword>
<dbReference type="InParanoid" id="D7TXD8"/>
<name>D7TXD8_VITVI</name>
<dbReference type="Proteomes" id="UP000009183">
    <property type="component" value="Chromosome 14"/>
</dbReference>
<keyword evidence="1" id="KW-0812">Transmembrane</keyword>
<dbReference type="EMBL" id="FN596256">
    <property type="protein sequence ID" value="CBI35193.3"/>
    <property type="molecule type" value="Genomic_DNA"/>
</dbReference>
<gene>
    <name evidence="2" type="ordered locus">VIT_14s0081g00250</name>
</gene>
<reference evidence="3" key="1">
    <citation type="journal article" date="2007" name="Nature">
        <title>The grapevine genome sequence suggests ancestral hexaploidization in major angiosperm phyla.</title>
        <authorList>
            <consortium name="The French-Italian Public Consortium for Grapevine Genome Characterization."/>
            <person name="Jaillon O."/>
            <person name="Aury J.-M."/>
            <person name="Noel B."/>
            <person name="Policriti A."/>
            <person name="Clepet C."/>
            <person name="Casagrande A."/>
            <person name="Choisne N."/>
            <person name="Aubourg S."/>
            <person name="Vitulo N."/>
            <person name="Jubin C."/>
            <person name="Vezzi A."/>
            <person name="Legeai F."/>
            <person name="Hugueney P."/>
            <person name="Dasilva C."/>
            <person name="Horner D."/>
            <person name="Mica E."/>
            <person name="Jublot D."/>
            <person name="Poulain J."/>
            <person name="Bruyere C."/>
            <person name="Billault A."/>
            <person name="Segurens B."/>
            <person name="Gouyvenoux M."/>
            <person name="Ugarte E."/>
            <person name="Cattonaro F."/>
            <person name="Anthouard V."/>
            <person name="Vico V."/>
            <person name="Del Fabbro C."/>
            <person name="Alaux M."/>
            <person name="Di Gaspero G."/>
            <person name="Dumas V."/>
            <person name="Felice N."/>
            <person name="Paillard S."/>
            <person name="Juman I."/>
            <person name="Moroldo M."/>
            <person name="Scalabrin S."/>
            <person name="Canaguier A."/>
            <person name="Le Clainche I."/>
            <person name="Malacrida G."/>
            <person name="Durand E."/>
            <person name="Pesole G."/>
            <person name="Laucou V."/>
            <person name="Chatelet P."/>
            <person name="Merdinoglu D."/>
            <person name="Delledonne M."/>
            <person name="Pezzotti M."/>
            <person name="Lecharny A."/>
            <person name="Scarpelli C."/>
            <person name="Artiguenave F."/>
            <person name="Pe M.E."/>
            <person name="Valle G."/>
            <person name="Morgante M."/>
            <person name="Caboche M."/>
            <person name="Adam-Blondon A.-F."/>
            <person name="Weissenbach J."/>
            <person name="Quetier F."/>
            <person name="Wincker P."/>
        </authorList>
    </citation>
    <scope>NUCLEOTIDE SEQUENCE [LARGE SCALE GENOMIC DNA]</scope>
    <source>
        <strain evidence="3">cv. Pinot noir / PN40024</strain>
    </source>
</reference>